<name>A0A2N5WZL3_9GAMM</name>
<evidence type="ECO:0000256" key="1">
    <source>
        <dbReference type="SAM" id="SignalP"/>
    </source>
</evidence>
<dbReference type="EMBL" id="PKUS01000025">
    <property type="protein sequence ID" value="PLW67680.1"/>
    <property type="molecule type" value="Genomic_DNA"/>
</dbReference>
<dbReference type="OrthoDB" id="543560at2"/>
<dbReference type="Proteomes" id="UP000235005">
    <property type="component" value="Unassembled WGS sequence"/>
</dbReference>
<feature type="signal peptide" evidence="1">
    <location>
        <begin position="1"/>
        <end position="35"/>
    </location>
</feature>
<evidence type="ECO:0000313" key="3">
    <source>
        <dbReference type="Proteomes" id="UP000235005"/>
    </source>
</evidence>
<dbReference type="AlphaFoldDB" id="A0A2N5WZL3"/>
<protein>
    <recommendedName>
        <fullName evidence="4">DUF3604 domain-containing protein</fullName>
    </recommendedName>
</protein>
<keyword evidence="1" id="KW-0732">Signal</keyword>
<sequence>MGRPGRKAMKKTLLIITLRGLGLAGAIACSDLAMAVDGGESKPKTAYFGELHLHTAWSLDAYGFGNQVVGPDEAYRFAQGEEVAIPGGGKTRITQPLDFASVVEHAEWLGEMRMILSPDHEKYNNPFARNARAGDENFFKTILAAEDEGRRPPDFSGKQGEFAAQTAGDVWRDIVEITERYNQPGTFTTLHGFEWTAAPDGSNLHRNLFFRSDKLPVLPVSWFEARTVEELWTWMETTGGGPERVLAIPHNANMSGGLMFKPAYSDGRPIDAEYARRRATNEPLFEIVQAKGASESSPQFAPNDEFINFELVGDVNFVGQVDPSPHNWVREALKNGMALKQKLGVNPFGFGIVAATDQHNGLMGDTDEFDFNGSHGLGDATPAARLNANMEVFDLRLLNPGGLTGVWAAANTREEIWNAMRRKETFGTSGVRIKVRLFGGGALTSGMASNVDLAALGYARGVPMGGVLDRLETAPGFLVQAIRDPQSGNLDRIQIVKGWLTADGEVYEKIYDVVWSGNRQLDKAGRLPAVGNTVDAARATFENSIGADQLSGFWRDPDFDPQQPAFYYARVLQIPTPRWSTYDAARADLALPNDVPAAIQERAWTSPIWYTP</sequence>
<dbReference type="InterPro" id="IPR022028">
    <property type="entry name" value="DUF3604"/>
</dbReference>
<comment type="caution">
    <text evidence="2">The sequence shown here is derived from an EMBL/GenBank/DDBJ whole genome shotgun (WGS) entry which is preliminary data.</text>
</comment>
<keyword evidence="3" id="KW-1185">Reference proteome</keyword>
<reference evidence="2 3" key="1">
    <citation type="submission" date="2018-01" db="EMBL/GenBank/DDBJ databases">
        <title>The draft genome sequence of Halioglobus lutimaris HF004.</title>
        <authorList>
            <person name="Du Z.-J."/>
            <person name="Shi M.-J."/>
        </authorList>
    </citation>
    <scope>NUCLEOTIDE SEQUENCE [LARGE SCALE GENOMIC DNA]</scope>
    <source>
        <strain evidence="2 3">HF004</strain>
    </source>
</reference>
<proteinExistence type="predicted"/>
<evidence type="ECO:0000313" key="2">
    <source>
        <dbReference type="EMBL" id="PLW67680.1"/>
    </source>
</evidence>
<accession>A0A2N5WZL3</accession>
<dbReference type="Pfam" id="PF12228">
    <property type="entry name" value="DUF3604"/>
    <property type="match status" value="1"/>
</dbReference>
<organism evidence="2 3">
    <name type="scientific">Pseudohalioglobus lutimaris</name>
    <dbReference type="NCBI Taxonomy" id="1737061"/>
    <lineage>
        <taxon>Bacteria</taxon>
        <taxon>Pseudomonadati</taxon>
        <taxon>Pseudomonadota</taxon>
        <taxon>Gammaproteobacteria</taxon>
        <taxon>Cellvibrionales</taxon>
        <taxon>Halieaceae</taxon>
        <taxon>Pseudohalioglobus</taxon>
    </lineage>
</organism>
<feature type="chain" id="PRO_5014853184" description="DUF3604 domain-containing protein" evidence="1">
    <location>
        <begin position="36"/>
        <end position="612"/>
    </location>
</feature>
<gene>
    <name evidence="2" type="ORF">C0039_15890</name>
</gene>
<evidence type="ECO:0008006" key="4">
    <source>
        <dbReference type="Google" id="ProtNLM"/>
    </source>
</evidence>